<evidence type="ECO:0000256" key="2">
    <source>
        <dbReference type="SAM" id="Phobius"/>
    </source>
</evidence>
<accession>A0A942TMV3</accession>
<name>A0A942TMV3_9BACI</name>
<organism evidence="3 4">
    <name type="scientific">Lederbergia citrisecunda</name>
    <dbReference type="NCBI Taxonomy" id="2833583"/>
    <lineage>
        <taxon>Bacteria</taxon>
        <taxon>Bacillati</taxon>
        <taxon>Bacillota</taxon>
        <taxon>Bacilli</taxon>
        <taxon>Bacillales</taxon>
        <taxon>Bacillaceae</taxon>
        <taxon>Lederbergia</taxon>
    </lineage>
</organism>
<proteinExistence type="predicted"/>
<evidence type="ECO:0000313" key="4">
    <source>
        <dbReference type="Proteomes" id="UP000682713"/>
    </source>
</evidence>
<feature type="transmembrane region" description="Helical" evidence="2">
    <location>
        <begin position="6"/>
        <end position="25"/>
    </location>
</feature>
<keyword evidence="4" id="KW-1185">Reference proteome</keyword>
<keyword evidence="2" id="KW-0812">Transmembrane</keyword>
<keyword evidence="2" id="KW-0472">Membrane</keyword>
<dbReference type="RefSeq" id="WP_213111707.1">
    <property type="nucleotide sequence ID" value="NZ_JAGYPJ010000001.1"/>
</dbReference>
<feature type="coiled-coil region" evidence="1">
    <location>
        <begin position="124"/>
        <end position="151"/>
    </location>
</feature>
<protein>
    <submittedName>
        <fullName evidence="3">Uncharacterized protein</fullName>
    </submittedName>
</protein>
<dbReference type="Proteomes" id="UP000682713">
    <property type="component" value="Unassembled WGS sequence"/>
</dbReference>
<keyword evidence="1" id="KW-0175">Coiled coil</keyword>
<dbReference type="EMBL" id="JAGYPJ010000001">
    <property type="protein sequence ID" value="MBS4201206.1"/>
    <property type="molecule type" value="Genomic_DNA"/>
</dbReference>
<evidence type="ECO:0000256" key="1">
    <source>
        <dbReference type="SAM" id="Coils"/>
    </source>
</evidence>
<evidence type="ECO:0000313" key="3">
    <source>
        <dbReference type="EMBL" id="MBS4201206.1"/>
    </source>
</evidence>
<gene>
    <name evidence="3" type="ORF">KHA93_16330</name>
</gene>
<sequence length="292" mass="34052">MVKLRFWGVAALIGLLIAMGIWLVTKDTKSEEFVYKDNGNLYWIELTSRKGEVKGTFHQQKLIDEVGKEPFIDDKEYTFTGETTEKGFEFRVSDDTENMKFDAWYSEENLFVQEQSESEATLFLSATEEKLDEYEKELQQELQIAIDQSEEKFNNFIRTFFSELRSIYGFLYSTENGNYQLFVKIDEALLEGELSGSLLKVEDTGDENNPLEEATYELNGITDGHILKFYTTVDGQKTKIEGNFHKDASSFDLSFWKTNQKLTFHAVTEEEYKKSYEEFKTKVENRKSDKQN</sequence>
<comment type="caution">
    <text evidence="3">The sequence shown here is derived from an EMBL/GenBank/DDBJ whole genome shotgun (WGS) entry which is preliminary data.</text>
</comment>
<reference evidence="3 4" key="1">
    <citation type="submission" date="2021-05" db="EMBL/GenBank/DDBJ databases">
        <title>Novel Bacillus species.</title>
        <authorList>
            <person name="Liu G."/>
        </authorList>
    </citation>
    <scope>NUCLEOTIDE SEQUENCE [LARGE SCALE GENOMIC DNA]</scope>
    <source>
        <strain evidence="3 4">FJAT-49732</strain>
    </source>
</reference>
<dbReference type="AlphaFoldDB" id="A0A942TMV3"/>
<keyword evidence="2" id="KW-1133">Transmembrane helix</keyword>